<dbReference type="CDD" id="cd01095">
    <property type="entry name" value="Nitrilotriacetate_monoxgenase"/>
    <property type="match status" value="1"/>
</dbReference>
<keyword evidence="3" id="KW-0560">Oxidoreductase</keyword>
<organism evidence="9 10">
    <name type="scientific">Achromobacter aloeverae</name>
    <dbReference type="NCBI Taxonomy" id="1750518"/>
    <lineage>
        <taxon>Bacteria</taxon>
        <taxon>Pseudomonadati</taxon>
        <taxon>Pseudomonadota</taxon>
        <taxon>Betaproteobacteria</taxon>
        <taxon>Burkholderiales</taxon>
        <taxon>Alcaligenaceae</taxon>
        <taxon>Achromobacter</taxon>
    </lineage>
</organism>
<evidence type="ECO:0000256" key="6">
    <source>
        <dbReference type="PIRSR" id="PIRSR000337-1"/>
    </source>
</evidence>
<name>A0A4Q1HQD7_9BURK</name>
<reference evidence="9 10" key="1">
    <citation type="journal article" date="2017" name="Int. J. Syst. Evol. Microbiol.">
        <title>Achromobacter aloeverae sp. nov., isolated from the root of Aloe vera (L.) Burm.f.</title>
        <authorList>
            <person name="Kuncharoen N."/>
            <person name="Muramatsu Y."/>
            <person name="Shibata C."/>
            <person name="Kamakura Y."/>
            <person name="Nakagawa Y."/>
            <person name="Tanasupawat S."/>
        </authorList>
    </citation>
    <scope>NUCLEOTIDE SEQUENCE [LARGE SCALE GENOMIC DNA]</scope>
    <source>
        <strain evidence="9 10">AVA-1</strain>
    </source>
</reference>
<dbReference type="SUPFAM" id="SSF51679">
    <property type="entry name" value="Bacterial luciferase-like"/>
    <property type="match status" value="1"/>
</dbReference>
<feature type="binding site" evidence="6">
    <location>
        <position position="221"/>
    </location>
    <ligand>
        <name>FMN</name>
        <dbReference type="ChEBI" id="CHEBI:58210"/>
    </ligand>
</feature>
<proteinExistence type="inferred from homology"/>
<feature type="region of interest" description="Disordered" evidence="7">
    <location>
        <begin position="432"/>
        <end position="453"/>
    </location>
</feature>
<keyword evidence="10" id="KW-1185">Reference proteome</keyword>
<evidence type="ECO:0000256" key="5">
    <source>
        <dbReference type="ARBA" id="ARBA00033748"/>
    </source>
</evidence>
<feature type="binding site" evidence="6">
    <location>
        <position position="220"/>
    </location>
    <ligand>
        <name>FMN</name>
        <dbReference type="ChEBI" id="CHEBI:58210"/>
    </ligand>
</feature>
<dbReference type="GO" id="GO:0016705">
    <property type="term" value="F:oxidoreductase activity, acting on paired donors, with incorporation or reduction of molecular oxygen"/>
    <property type="evidence" value="ECO:0007669"/>
    <property type="project" value="InterPro"/>
</dbReference>
<evidence type="ECO:0000256" key="3">
    <source>
        <dbReference type="ARBA" id="ARBA00023002"/>
    </source>
</evidence>
<dbReference type="InterPro" id="IPR016215">
    <property type="entry name" value="NTA_MOA"/>
</dbReference>
<evidence type="ECO:0000313" key="9">
    <source>
        <dbReference type="EMBL" id="RXN92255.1"/>
    </source>
</evidence>
<evidence type="ECO:0000313" key="10">
    <source>
        <dbReference type="Proteomes" id="UP000290849"/>
    </source>
</evidence>
<dbReference type="InterPro" id="IPR051260">
    <property type="entry name" value="Diverse_substr_monoxygenases"/>
</dbReference>
<dbReference type="GO" id="GO:0004497">
    <property type="term" value="F:monooxygenase activity"/>
    <property type="evidence" value="ECO:0007669"/>
    <property type="project" value="UniProtKB-KW"/>
</dbReference>
<feature type="binding site" evidence="6">
    <location>
        <position position="96"/>
    </location>
    <ligand>
        <name>FMN</name>
        <dbReference type="ChEBI" id="CHEBI:58210"/>
    </ligand>
</feature>
<dbReference type="OrthoDB" id="4505903at2"/>
<evidence type="ECO:0000259" key="8">
    <source>
        <dbReference type="Pfam" id="PF00296"/>
    </source>
</evidence>
<dbReference type="PANTHER" id="PTHR30011">
    <property type="entry name" value="ALKANESULFONATE MONOOXYGENASE-RELATED"/>
    <property type="match status" value="1"/>
</dbReference>
<evidence type="ECO:0000256" key="2">
    <source>
        <dbReference type="ARBA" id="ARBA00022643"/>
    </source>
</evidence>
<evidence type="ECO:0000256" key="7">
    <source>
        <dbReference type="SAM" id="MobiDB-lite"/>
    </source>
</evidence>
<evidence type="ECO:0000256" key="1">
    <source>
        <dbReference type="ARBA" id="ARBA00022630"/>
    </source>
</evidence>
<feature type="binding site" evidence="6">
    <location>
        <position position="150"/>
    </location>
    <ligand>
        <name>FMN</name>
        <dbReference type="ChEBI" id="CHEBI:58210"/>
    </ligand>
</feature>
<dbReference type="AlphaFoldDB" id="A0A4Q1HQD7"/>
<dbReference type="Proteomes" id="UP000290849">
    <property type="component" value="Unassembled WGS sequence"/>
</dbReference>
<dbReference type="InterPro" id="IPR011251">
    <property type="entry name" value="Luciferase-like_dom"/>
</dbReference>
<keyword evidence="1 6" id="KW-0285">Flavoprotein</keyword>
<dbReference type="PIRSF" id="PIRSF000337">
    <property type="entry name" value="NTA_MOA"/>
    <property type="match status" value="1"/>
</dbReference>
<protein>
    <submittedName>
        <fullName evidence="9">LLM class flavin-dependent oxidoreductase</fullName>
    </submittedName>
</protein>
<dbReference type="Pfam" id="PF00296">
    <property type="entry name" value="Bac_luciferase"/>
    <property type="match status" value="1"/>
</dbReference>
<dbReference type="NCBIfam" id="TIGR03860">
    <property type="entry name" value="FMN_nitrolo"/>
    <property type="match status" value="1"/>
</dbReference>
<dbReference type="Gene3D" id="3.20.20.30">
    <property type="entry name" value="Luciferase-like domain"/>
    <property type="match status" value="1"/>
</dbReference>
<comment type="caution">
    <text evidence="9">The sequence shown here is derived from an EMBL/GenBank/DDBJ whole genome shotgun (WGS) entry which is preliminary data.</text>
</comment>
<sequence>MTEPQRQLHLNAFLRNIGQHEAAWRLPASDVKAITDVSHYINLARIAERGTLDAIFFADHPVLKDRTEDRPFDALDPSTLLAALSTVTTRIGLVATASTTYNDPYNLARRFATIDHLSRGRAGWNVVTTANADAAANFGGAVHPDPATRYDRAAEFIDVAIRLWDSWQDDAIVGDKQAGVFADGRRIHHVNHQGRHFHVRGPLEVPRPPQGRPVLFQAGSSAPGKALAARYAEAIFTAQPDLAGAQAFYREVKDQVRAHGRNPDHVHILPGLSVFVGGTQAEALALQDTFESLTLPSYGLAQLNRITGLDYGESDLDRIFELPSGLALSGDIKSRVGLLQGIASKERITVRQLLRRLSAGRGHRILAGTPEQIAADIESWFRSGAADGFNLIPPALPSSLETFVDQVIPELRKRGIFRDAYTGSTLREHLGLPRPAWQSPTSDVPAYAEAEAG</sequence>
<dbReference type="EMBL" id="PYAL01000001">
    <property type="protein sequence ID" value="RXN92255.1"/>
    <property type="molecule type" value="Genomic_DNA"/>
</dbReference>
<feature type="binding site" evidence="6">
    <location>
        <position position="59"/>
    </location>
    <ligand>
        <name>FMN</name>
        <dbReference type="ChEBI" id="CHEBI:58210"/>
    </ligand>
</feature>
<comment type="similarity">
    <text evidence="5">Belongs to the NtaA/SnaA/DszA monooxygenase family.</text>
</comment>
<gene>
    <name evidence="9" type="ORF">C7R54_00355</name>
</gene>
<evidence type="ECO:0000256" key="4">
    <source>
        <dbReference type="ARBA" id="ARBA00023033"/>
    </source>
</evidence>
<keyword evidence="4" id="KW-0503">Monooxygenase</keyword>
<dbReference type="PANTHER" id="PTHR30011:SF16">
    <property type="entry name" value="C2H2 FINGER DOMAIN TRANSCRIPTION FACTOR (EUROFUNG)-RELATED"/>
    <property type="match status" value="1"/>
</dbReference>
<dbReference type="InterPro" id="IPR036661">
    <property type="entry name" value="Luciferase-like_sf"/>
</dbReference>
<accession>A0A4Q1HQD7</accession>
<feature type="domain" description="Luciferase-like" evidence="8">
    <location>
        <begin position="35"/>
        <end position="385"/>
    </location>
</feature>
<keyword evidence="2 6" id="KW-0288">FMN</keyword>
<dbReference type="RefSeq" id="WP_129148217.1">
    <property type="nucleotide sequence ID" value="NZ_JBHSDO010000016.1"/>
</dbReference>